<dbReference type="GO" id="GO:0005834">
    <property type="term" value="C:heterotrimeric G-protein complex"/>
    <property type="evidence" value="ECO:0007669"/>
    <property type="project" value="InterPro"/>
</dbReference>
<dbReference type="PANTHER" id="PTHR13809">
    <property type="entry name" value="GUANINE NUCLEOTIDE-BINDING PROTEIN GAMMA SUBUNIT"/>
    <property type="match status" value="1"/>
</dbReference>
<evidence type="ECO:0000256" key="6">
    <source>
        <dbReference type="ARBA" id="ARBA00023224"/>
    </source>
</evidence>
<evidence type="ECO:0000256" key="2">
    <source>
        <dbReference type="ARBA" id="ARBA00007431"/>
    </source>
</evidence>
<dbReference type="GO" id="GO:0031681">
    <property type="term" value="F:G-protein beta-subunit binding"/>
    <property type="evidence" value="ECO:0007669"/>
    <property type="project" value="InterPro"/>
</dbReference>
<evidence type="ECO:0000256" key="7">
    <source>
        <dbReference type="ARBA" id="ARBA00023288"/>
    </source>
</evidence>
<accession>A0A226DXC6</accession>
<dbReference type="InterPro" id="IPR001770">
    <property type="entry name" value="G-protein_gamma"/>
</dbReference>
<organism evidence="10 11">
    <name type="scientific">Folsomia candida</name>
    <name type="common">Springtail</name>
    <dbReference type="NCBI Taxonomy" id="158441"/>
    <lineage>
        <taxon>Eukaryota</taxon>
        <taxon>Metazoa</taxon>
        <taxon>Ecdysozoa</taxon>
        <taxon>Arthropoda</taxon>
        <taxon>Hexapoda</taxon>
        <taxon>Collembola</taxon>
        <taxon>Entomobryomorpha</taxon>
        <taxon>Isotomoidea</taxon>
        <taxon>Isotomidae</taxon>
        <taxon>Proisotominae</taxon>
        <taxon>Folsomia</taxon>
    </lineage>
</organism>
<keyword evidence="11" id="KW-1185">Reference proteome</keyword>
<dbReference type="OMA" id="QRIYRMP"/>
<reference evidence="10 11" key="1">
    <citation type="submission" date="2015-12" db="EMBL/GenBank/DDBJ databases">
        <title>The genome of Folsomia candida.</title>
        <authorList>
            <person name="Faddeeva A."/>
            <person name="Derks M.F."/>
            <person name="Anvar Y."/>
            <person name="Smit S."/>
            <person name="Van Straalen N."/>
            <person name="Roelofs D."/>
        </authorList>
    </citation>
    <scope>NUCLEOTIDE SEQUENCE [LARGE SCALE GENOMIC DNA]</scope>
    <source>
        <strain evidence="10 11">VU population</strain>
        <tissue evidence="10">Whole body</tissue>
    </source>
</reference>
<protein>
    <submittedName>
        <fullName evidence="10">Guanine nucleotide-binding protein subunit gamma-1</fullName>
    </submittedName>
</protein>
<dbReference type="Pfam" id="PF00631">
    <property type="entry name" value="G-gamma"/>
    <property type="match status" value="1"/>
</dbReference>
<keyword evidence="5" id="KW-0472">Membrane</keyword>
<evidence type="ECO:0000256" key="1">
    <source>
        <dbReference type="ARBA" id="ARBA00004342"/>
    </source>
</evidence>
<keyword evidence="8" id="KW-0636">Prenylation</keyword>
<comment type="similarity">
    <text evidence="2">Belongs to the G protein gamma family.</text>
</comment>
<dbReference type="EMBL" id="LNIX01000009">
    <property type="protein sequence ID" value="OXA50122.1"/>
    <property type="molecule type" value="Genomic_DNA"/>
</dbReference>
<evidence type="ECO:0000256" key="8">
    <source>
        <dbReference type="ARBA" id="ARBA00023289"/>
    </source>
</evidence>
<proteinExistence type="inferred from homology"/>
<dbReference type="FunFam" id="4.10.260.10:FF:000001">
    <property type="entry name" value="Guanine nucleotide-binding protein subunit gamma"/>
    <property type="match status" value="1"/>
</dbReference>
<gene>
    <name evidence="10" type="ORF">Fcan01_15304</name>
</gene>
<dbReference type="CDD" id="cd00068">
    <property type="entry name" value="GGL"/>
    <property type="match status" value="1"/>
</dbReference>
<evidence type="ECO:0000256" key="4">
    <source>
        <dbReference type="ARBA" id="ARBA00022481"/>
    </source>
</evidence>
<dbReference type="SMART" id="SM01224">
    <property type="entry name" value="G_gamma"/>
    <property type="match status" value="1"/>
</dbReference>
<evidence type="ECO:0000313" key="11">
    <source>
        <dbReference type="Proteomes" id="UP000198287"/>
    </source>
</evidence>
<keyword evidence="6" id="KW-0807">Transducer</keyword>
<keyword evidence="3" id="KW-1003">Cell membrane</keyword>
<sequence>MMWSPHEGPGNFFEPRSNFNYSWQFEQRIYRMPSLRELFLTSNMGMPDFIGFMSTLQQQRLIVEQLRREAAIRRINVSQAVEDIKKYIAEHEQEDYLLIGFSSQKANPFREKSSCTLI</sequence>
<comment type="subcellular location">
    <subcellularLocation>
        <location evidence="1">Cell membrane</location>
        <topology evidence="1">Lipid-anchor</topology>
        <orientation evidence="1">Cytoplasmic side</orientation>
    </subcellularLocation>
</comment>
<dbReference type="AlphaFoldDB" id="A0A226DXC6"/>
<dbReference type="GO" id="GO:0007186">
    <property type="term" value="P:G protein-coupled receptor signaling pathway"/>
    <property type="evidence" value="ECO:0007669"/>
    <property type="project" value="InterPro"/>
</dbReference>
<dbReference type="STRING" id="158441.A0A226DXC6"/>
<keyword evidence="7" id="KW-0449">Lipoprotein</keyword>
<dbReference type="PROSITE" id="PS50058">
    <property type="entry name" value="G_PROTEIN_GAMMA"/>
    <property type="match status" value="1"/>
</dbReference>
<feature type="domain" description="G protein gamma" evidence="9">
    <location>
        <begin position="52"/>
        <end position="118"/>
    </location>
</feature>
<dbReference type="Gene3D" id="4.10.260.10">
    <property type="entry name" value="Transducin (heterotrimeric G protein), gamma chain"/>
    <property type="match status" value="1"/>
</dbReference>
<dbReference type="SMART" id="SM00224">
    <property type="entry name" value="GGL"/>
    <property type="match status" value="1"/>
</dbReference>
<evidence type="ECO:0000313" key="10">
    <source>
        <dbReference type="EMBL" id="OXA50122.1"/>
    </source>
</evidence>
<dbReference type="Proteomes" id="UP000198287">
    <property type="component" value="Unassembled WGS sequence"/>
</dbReference>
<name>A0A226DXC6_FOLCA</name>
<dbReference type="InterPro" id="IPR015898">
    <property type="entry name" value="G-protein_gamma-like_dom"/>
</dbReference>
<dbReference type="InterPro" id="IPR036284">
    <property type="entry name" value="GGL_sf"/>
</dbReference>
<evidence type="ECO:0000256" key="3">
    <source>
        <dbReference type="ARBA" id="ARBA00022475"/>
    </source>
</evidence>
<comment type="caution">
    <text evidence="10">The sequence shown here is derived from an EMBL/GenBank/DDBJ whole genome shotgun (WGS) entry which is preliminary data.</text>
</comment>
<dbReference type="SUPFAM" id="SSF48670">
    <property type="entry name" value="Transducin (heterotrimeric G protein), gamma chain"/>
    <property type="match status" value="1"/>
</dbReference>
<keyword evidence="4" id="KW-0488">Methylation</keyword>
<evidence type="ECO:0000256" key="5">
    <source>
        <dbReference type="ARBA" id="ARBA00023136"/>
    </source>
</evidence>
<evidence type="ECO:0000259" key="9">
    <source>
        <dbReference type="PROSITE" id="PS50058"/>
    </source>
</evidence>